<dbReference type="AlphaFoldDB" id="A0AAD6ZNZ3"/>
<keyword evidence="2" id="KW-1185">Reference proteome</keyword>
<name>A0AAD6ZNZ3_9AGAR</name>
<dbReference type="Proteomes" id="UP001218218">
    <property type="component" value="Unassembled WGS sequence"/>
</dbReference>
<organism evidence="1 2">
    <name type="scientific">Mycena albidolilacea</name>
    <dbReference type="NCBI Taxonomy" id="1033008"/>
    <lineage>
        <taxon>Eukaryota</taxon>
        <taxon>Fungi</taxon>
        <taxon>Dikarya</taxon>
        <taxon>Basidiomycota</taxon>
        <taxon>Agaricomycotina</taxon>
        <taxon>Agaricomycetes</taxon>
        <taxon>Agaricomycetidae</taxon>
        <taxon>Agaricales</taxon>
        <taxon>Marasmiineae</taxon>
        <taxon>Mycenaceae</taxon>
        <taxon>Mycena</taxon>
    </lineage>
</organism>
<accession>A0AAD6ZNZ3</accession>
<comment type="caution">
    <text evidence="1">The sequence shown here is derived from an EMBL/GenBank/DDBJ whole genome shotgun (WGS) entry which is preliminary data.</text>
</comment>
<proteinExistence type="predicted"/>
<dbReference type="EMBL" id="JARIHO010000035">
    <property type="protein sequence ID" value="KAJ7331544.1"/>
    <property type="molecule type" value="Genomic_DNA"/>
</dbReference>
<sequence length="240" mass="27060">MARHRGHKIRTANLSRLWLRRRPHDVNLIILRVLEVEPGTLHLGYAGRFLPRGRQLLIHRVCGLPRAYISCFVPRSRPGYTLPSRKPQSAKYNHSAYNLYCLSRRKNYQRPLPHVVDGDSIVREEARNGGAPADTGAVEIRIESISTHNSLFFTVQRIPAEILCEIFRWRLPAIDLYHTVVTAPCISRTSARQGGSQLAAFHISGRTSKSTQFMLGVVHSPDVILSPPSKLNLSCPPIIH</sequence>
<protein>
    <submittedName>
        <fullName evidence="1">Uncharacterized protein</fullName>
    </submittedName>
</protein>
<gene>
    <name evidence="1" type="ORF">DFH08DRAFT_814850</name>
</gene>
<reference evidence="1" key="1">
    <citation type="submission" date="2023-03" db="EMBL/GenBank/DDBJ databases">
        <title>Massive genome expansion in bonnet fungi (Mycena s.s.) driven by repeated elements and novel gene families across ecological guilds.</title>
        <authorList>
            <consortium name="Lawrence Berkeley National Laboratory"/>
            <person name="Harder C.B."/>
            <person name="Miyauchi S."/>
            <person name="Viragh M."/>
            <person name="Kuo A."/>
            <person name="Thoen E."/>
            <person name="Andreopoulos B."/>
            <person name="Lu D."/>
            <person name="Skrede I."/>
            <person name="Drula E."/>
            <person name="Henrissat B."/>
            <person name="Morin E."/>
            <person name="Kohler A."/>
            <person name="Barry K."/>
            <person name="LaButti K."/>
            <person name="Morin E."/>
            <person name="Salamov A."/>
            <person name="Lipzen A."/>
            <person name="Mereny Z."/>
            <person name="Hegedus B."/>
            <person name="Baldrian P."/>
            <person name="Stursova M."/>
            <person name="Weitz H."/>
            <person name="Taylor A."/>
            <person name="Grigoriev I.V."/>
            <person name="Nagy L.G."/>
            <person name="Martin F."/>
            <person name="Kauserud H."/>
        </authorList>
    </citation>
    <scope>NUCLEOTIDE SEQUENCE</scope>
    <source>
        <strain evidence="1">CBHHK002</strain>
    </source>
</reference>
<evidence type="ECO:0000313" key="2">
    <source>
        <dbReference type="Proteomes" id="UP001218218"/>
    </source>
</evidence>
<evidence type="ECO:0000313" key="1">
    <source>
        <dbReference type="EMBL" id="KAJ7331544.1"/>
    </source>
</evidence>